<proteinExistence type="predicted"/>
<evidence type="ECO:0000313" key="2">
    <source>
        <dbReference type="EMBL" id="KAF5394868.1"/>
    </source>
</evidence>
<feature type="compositionally biased region" description="Polar residues" evidence="1">
    <location>
        <begin position="453"/>
        <end position="467"/>
    </location>
</feature>
<dbReference type="Proteomes" id="UP000748531">
    <property type="component" value="Unassembled WGS sequence"/>
</dbReference>
<comment type="caution">
    <text evidence="2">The sequence shown here is derived from an EMBL/GenBank/DDBJ whole genome shotgun (WGS) entry which is preliminary data.</text>
</comment>
<reference evidence="2" key="1">
    <citation type="submission" date="2019-05" db="EMBL/GenBank/DDBJ databases">
        <title>Annotation for the trematode Paragonimus heterotremus.</title>
        <authorList>
            <person name="Choi Y.-J."/>
        </authorList>
    </citation>
    <scope>NUCLEOTIDE SEQUENCE</scope>
    <source>
        <strain evidence="2">LC</strain>
    </source>
</reference>
<evidence type="ECO:0000313" key="3">
    <source>
        <dbReference type="Proteomes" id="UP000748531"/>
    </source>
</evidence>
<name>A0A8J4WD54_9TREM</name>
<organism evidence="2 3">
    <name type="scientific">Paragonimus heterotremus</name>
    <dbReference type="NCBI Taxonomy" id="100268"/>
    <lineage>
        <taxon>Eukaryota</taxon>
        <taxon>Metazoa</taxon>
        <taxon>Spiralia</taxon>
        <taxon>Lophotrochozoa</taxon>
        <taxon>Platyhelminthes</taxon>
        <taxon>Trematoda</taxon>
        <taxon>Digenea</taxon>
        <taxon>Plagiorchiida</taxon>
        <taxon>Troglotremata</taxon>
        <taxon>Troglotrematidae</taxon>
        <taxon>Paragonimus</taxon>
    </lineage>
</organism>
<protein>
    <submittedName>
        <fullName evidence="2">Uncharacterized protein</fullName>
    </submittedName>
</protein>
<feature type="region of interest" description="Disordered" evidence="1">
    <location>
        <begin position="439"/>
        <end position="472"/>
    </location>
</feature>
<accession>A0A8J4WD54</accession>
<dbReference type="EMBL" id="LUCH01017582">
    <property type="protein sequence ID" value="KAF5394868.1"/>
    <property type="molecule type" value="Genomic_DNA"/>
</dbReference>
<keyword evidence="3" id="KW-1185">Reference proteome</keyword>
<evidence type="ECO:0000256" key="1">
    <source>
        <dbReference type="SAM" id="MobiDB-lite"/>
    </source>
</evidence>
<feature type="compositionally biased region" description="Polar residues" evidence="1">
    <location>
        <begin position="376"/>
        <end position="386"/>
    </location>
</feature>
<dbReference type="AlphaFoldDB" id="A0A8J4WD54"/>
<feature type="region of interest" description="Disordered" evidence="1">
    <location>
        <begin position="376"/>
        <end position="404"/>
    </location>
</feature>
<sequence length="516" mass="57601">MREECLHMFSLVENWNDSQIDLMLEALRRDRSSSITDLAEYIGSKSSADVRALASALMSCTEEEVIGLGPAEQLTPARPESAIDIMIQVTKHICPNEFAYSKTIGEILDQLASWLEHEEKKGTESEMVTDGFGLRYSEVYYFLSALLLNRPLPALSEPASSAVLDLLTCIVRLIKIFDNEYPLSQSKSNDKQQENKKWEELKAVYHSACEKVIQPVGIYLACAAAVQWSAMCNPRSVRWSEAVLSKHPVAPFFVLGNVKRPGSLKVARILRSKLLQKFTEFWNLPKLATNVGCTSKMSCSPEDPTFKQIVKQLNTFILNPFSLPISVIDPTQALVNELCQATTPSWAVDLQQLFSVLTPAIRSQLSSLDLPIQLAPTSTDESQSSAPLPAAKKRRTCAKPTTSRRQIKRVNNEGISQPDAVFPTRATNVGRANPVRLGRERSSMESAMETEKPCSSPSVNAVVQSSRTPPPIPSSVTWKLSHYCKRILNEREAKVTDKTFRKYIIVRDNFIHKPDT</sequence>
<gene>
    <name evidence="2" type="ORF">PHET_09844</name>
</gene>
<dbReference type="OrthoDB" id="6226158at2759"/>